<evidence type="ECO:0000313" key="3">
    <source>
        <dbReference type="EnsemblMetazoa" id="G15534.1:cds"/>
    </source>
</evidence>
<feature type="transmembrane region" description="Helical" evidence="1">
    <location>
        <begin position="34"/>
        <end position="56"/>
    </location>
</feature>
<keyword evidence="4" id="KW-1185">Reference proteome</keyword>
<accession>A0A8W8IRM2</accession>
<keyword evidence="2" id="KW-0732">Signal</keyword>
<organism evidence="3 4">
    <name type="scientific">Magallana gigas</name>
    <name type="common">Pacific oyster</name>
    <name type="synonym">Crassostrea gigas</name>
    <dbReference type="NCBI Taxonomy" id="29159"/>
    <lineage>
        <taxon>Eukaryota</taxon>
        <taxon>Metazoa</taxon>
        <taxon>Spiralia</taxon>
        <taxon>Lophotrochozoa</taxon>
        <taxon>Mollusca</taxon>
        <taxon>Bivalvia</taxon>
        <taxon>Autobranchia</taxon>
        <taxon>Pteriomorphia</taxon>
        <taxon>Ostreida</taxon>
        <taxon>Ostreoidea</taxon>
        <taxon>Ostreidae</taxon>
        <taxon>Magallana</taxon>
    </lineage>
</organism>
<keyword evidence="1" id="KW-1133">Transmembrane helix</keyword>
<keyword evidence="1" id="KW-0812">Transmembrane</keyword>
<evidence type="ECO:0000256" key="1">
    <source>
        <dbReference type="SAM" id="Phobius"/>
    </source>
</evidence>
<protein>
    <submittedName>
        <fullName evidence="3">Uncharacterized protein</fullName>
    </submittedName>
</protein>
<feature type="signal peptide" evidence="2">
    <location>
        <begin position="1"/>
        <end position="24"/>
    </location>
</feature>
<dbReference type="Proteomes" id="UP000005408">
    <property type="component" value="Unassembled WGS sequence"/>
</dbReference>
<dbReference type="AlphaFoldDB" id="A0A8W8IRM2"/>
<evidence type="ECO:0000256" key="2">
    <source>
        <dbReference type="SAM" id="SignalP"/>
    </source>
</evidence>
<sequence length="138" mass="15878">MTETVPKIVLWVTTVCCVLKFVNAASELPTKTIIYWIIPIIFATVIFILICICRWCKRNRHAVDLSIYQPAIHGTGRDEYDQLAVNSNIVDKRKFTETSVNAKTTETGTFDAEHQNEIYLTPIMQTFDYEEPIKHEPV</sequence>
<dbReference type="EnsemblMetazoa" id="G15534.1">
    <property type="protein sequence ID" value="G15534.1:cds"/>
    <property type="gene ID" value="G15534"/>
</dbReference>
<keyword evidence="1" id="KW-0472">Membrane</keyword>
<feature type="chain" id="PRO_5036453445" evidence="2">
    <location>
        <begin position="25"/>
        <end position="138"/>
    </location>
</feature>
<proteinExistence type="predicted"/>
<evidence type="ECO:0000313" key="4">
    <source>
        <dbReference type="Proteomes" id="UP000005408"/>
    </source>
</evidence>
<reference evidence="3" key="1">
    <citation type="submission" date="2022-08" db="UniProtKB">
        <authorList>
            <consortium name="EnsemblMetazoa"/>
        </authorList>
    </citation>
    <scope>IDENTIFICATION</scope>
    <source>
        <strain evidence="3">05x7-T-G4-1.051#20</strain>
    </source>
</reference>
<name>A0A8W8IRM2_MAGGI</name>